<dbReference type="OrthoDB" id="1637350at2759"/>
<dbReference type="EMBL" id="CAEKDK010000002">
    <property type="protein sequence ID" value="CAB4269725.1"/>
    <property type="molecule type" value="Genomic_DNA"/>
</dbReference>
<sequence>MLLGQDDGYFRDKNMRVTVVYNHFGPNCNQRMPRIRYEYAHVVNNLYREWSQYAIGGSMNPSVKSEANLFIAPNRETRKRSLGGRTALETKESWKFCSVGDIFENGASFVETGAGRAKPNYNGEQTFPVVNAKYVRSLTRSFGVLICIKRSRC</sequence>
<evidence type="ECO:0000256" key="1">
    <source>
        <dbReference type="ARBA" id="ARBA00000695"/>
    </source>
</evidence>
<evidence type="ECO:0000256" key="5">
    <source>
        <dbReference type="ARBA" id="ARBA00012272"/>
    </source>
</evidence>
<evidence type="ECO:0000256" key="7">
    <source>
        <dbReference type="ARBA" id="ARBA00022723"/>
    </source>
</evidence>
<reference evidence="14 15" key="2">
    <citation type="submission" date="2020-05" db="EMBL/GenBank/DDBJ databases">
        <authorList>
            <person name="Campoy J."/>
            <person name="Schneeberger K."/>
            <person name="Spophaly S."/>
        </authorList>
    </citation>
    <scope>NUCLEOTIDE SEQUENCE [LARGE SCALE GENOMIC DNA]</scope>
    <source>
        <strain evidence="14">PruArmRojPasFocal</strain>
    </source>
</reference>
<comment type="similarity">
    <text evidence="4 11">Belongs to the polysaccharide lyase 1 family.</text>
</comment>
<comment type="catalytic activity">
    <reaction evidence="1 11">
        <text>Eliminative cleavage of (1-&gt;4)-alpha-D-galacturonan to give oligosaccharides with 4-deoxy-alpha-D-galact-4-enuronosyl groups at their non-reducing ends.</text>
        <dbReference type="EC" id="4.2.2.2"/>
    </reaction>
</comment>
<evidence type="ECO:0000259" key="12">
    <source>
        <dbReference type="Pfam" id="PF00544"/>
    </source>
</evidence>
<comment type="subcellular location">
    <subcellularLocation>
        <location evidence="2">Secreted</location>
        <location evidence="2">Cell wall</location>
    </subcellularLocation>
</comment>
<comment type="cofactor">
    <cofactor evidence="11">
        <name>Ca(2+)</name>
        <dbReference type="ChEBI" id="CHEBI:29108"/>
    </cofactor>
    <text evidence="11">Binds 1 Ca(2+) ion. Required for its activity.</text>
</comment>
<dbReference type="EMBL" id="CAEKKB010000001">
    <property type="protein sequence ID" value="CAB4297248.1"/>
    <property type="molecule type" value="Genomic_DNA"/>
</dbReference>
<dbReference type="Proteomes" id="UP000507222">
    <property type="component" value="Unassembled WGS sequence"/>
</dbReference>
<dbReference type="UniPathway" id="UPA00545">
    <property type="reaction ID" value="UER00824"/>
</dbReference>
<keyword evidence="6" id="KW-0134">Cell wall</keyword>
<evidence type="ECO:0000256" key="9">
    <source>
        <dbReference type="ARBA" id="ARBA00022837"/>
    </source>
</evidence>
<dbReference type="Gene3D" id="2.160.20.10">
    <property type="entry name" value="Single-stranded right-handed beta-helix, Pectin lyase-like"/>
    <property type="match status" value="1"/>
</dbReference>
<proteinExistence type="inferred from homology"/>
<dbReference type="PANTHER" id="PTHR31683">
    <property type="entry name" value="PECTATE LYASE 18-RELATED"/>
    <property type="match status" value="1"/>
</dbReference>
<evidence type="ECO:0000256" key="11">
    <source>
        <dbReference type="RuleBase" id="RU361123"/>
    </source>
</evidence>
<evidence type="ECO:0000256" key="8">
    <source>
        <dbReference type="ARBA" id="ARBA00022729"/>
    </source>
</evidence>
<dbReference type="Proteomes" id="UP000507245">
    <property type="component" value="Unassembled WGS sequence"/>
</dbReference>
<evidence type="ECO:0000313" key="15">
    <source>
        <dbReference type="Proteomes" id="UP000507222"/>
    </source>
</evidence>
<accession>A0A6J5WG30</accession>
<keyword evidence="16" id="KW-1185">Reference proteome</keyword>
<evidence type="ECO:0000256" key="2">
    <source>
        <dbReference type="ARBA" id="ARBA00004191"/>
    </source>
</evidence>
<evidence type="ECO:0000313" key="14">
    <source>
        <dbReference type="EMBL" id="CAB4297248.1"/>
    </source>
</evidence>
<dbReference type="GO" id="GO:0030570">
    <property type="term" value="F:pectate lyase activity"/>
    <property type="evidence" value="ECO:0007669"/>
    <property type="project" value="UniProtKB-EC"/>
</dbReference>
<dbReference type="InterPro" id="IPR002022">
    <property type="entry name" value="Pec_lyase"/>
</dbReference>
<dbReference type="InterPro" id="IPR012334">
    <property type="entry name" value="Pectin_lyas_fold"/>
</dbReference>
<organism evidence="14 16">
    <name type="scientific">Prunus armeniaca</name>
    <name type="common">Apricot</name>
    <name type="synonym">Armeniaca vulgaris</name>
    <dbReference type="NCBI Taxonomy" id="36596"/>
    <lineage>
        <taxon>Eukaryota</taxon>
        <taxon>Viridiplantae</taxon>
        <taxon>Streptophyta</taxon>
        <taxon>Embryophyta</taxon>
        <taxon>Tracheophyta</taxon>
        <taxon>Spermatophyta</taxon>
        <taxon>Magnoliopsida</taxon>
        <taxon>eudicotyledons</taxon>
        <taxon>Gunneridae</taxon>
        <taxon>Pentapetalae</taxon>
        <taxon>rosids</taxon>
        <taxon>fabids</taxon>
        <taxon>Rosales</taxon>
        <taxon>Rosaceae</taxon>
        <taxon>Amygdaloideae</taxon>
        <taxon>Amygdaleae</taxon>
        <taxon>Prunus</taxon>
    </lineage>
</organism>
<evidence type="ECO:0000256" key="10">
    <source>
        <dbReference type="ARBA" id="ARBA00023239"/>
    </source>
</evidence>
<dbReference type="InterPro" id="IPR018082">
    <property type="entry name" value="AmbAllergen"/>
</dbReference>
<keyword evidence="8" id="KW-0732">Signal</keyword>
<name>A0A6J5WG30_PRUAR</name>
<keyword evidence="10 11" id="KW-0456">Lyase</keyword>
<gene>
    <name evidence="13" type="ORF">CURHAP_LOCUS15506</name>
    <name evidence="14" type="ORF">ORAREDHAP_LOCUS9032</name>
</gene>
<evidence type="ECO:0000256" key="3">
    <source>
        <dbReference type="ARBA" id="ARBA00005220"/>
    </source>
</evidence>
<evidence type="ECO:0000256" key="6">
    <source>
        <dbReference type="ARBA" id="ARBA00022512"/>
    </source>
</evidence>
<dbReference type="InterPro" id="IPR045032">
    <property type="entry name" value="PEL"/>
</dbReference>
<keyword evidence="7 11" id="KW-0479">Metal-binding</keyword>
<evidence type="ECO:0000256" key="4">
    <source>
        <dbReference type="ARBA" id="ARBA00010980"/>
    </source>
</evidence>
<dbReference type="GO" id="GO:0046872">
    <property type="term" value="F:metal ion binding"/>
    <property type="evidence" value="ECO:0007669"/>
    <property type="project" value="UniProtKB-KW"/>
</dbReference>
<dbReference type="PANTHER" id="PTHR31683:SF74">
    <property type="entry name" value="PECTATE LYASE"/>
    <property type="match status" value="1"/>
</dbReference>
<evidence type="ECO:0000313" key="16">
    <source>
        <dbReference type="Proteomes" id="UP000507245"/>
    </source>
</evidence>
<dbReference type="InterPro" id="IPR011050">
    <property type="entry name" value="Pectin_lyase_fold/virulence"/>
</dbReference>
<feature type="domain" description="Pectate lyase" evidence="12">
    <location>
        <begin position="2"/>
        <end position="74"/>
    </location>
</feature>
<protein>
    <recommendedName>
        <fullName evidence="5 11">Pectate lyase</fullName>
        <ecNumber evidence="5 11">4.2.2.2</ecNumber>
    </recommendedName>
</protein>
<comment type="pathway">
    <text evidence="3 11">Glycan metabolism; pectin degradation; 2-dehydro-3-deoxy-D-gluconate from pectin: step 2/5.</text>
</comment>
<evidence type="ECO:0000313" key="13">
    <source>
        <dbReference type="EMBL" id="CAB4269725.1"/>
    </source>
</evidence>
<dbReference type="EC" id="4.2.2.2" evidence="5 11"/>
<dbReference type="SUPFAM" id="SSF51126">
    <property type="entry name" value="Pectin lyase-like"/>
    <property type="match status" value="1"/>
</dbReference>
<dbReference type="PRINTS" id="PR00807">
    <property type="entry name" value="AMBALLERGEN"/>
</dbReference>
<dbReference type="GO" id="GO:0045490">
    <property type="term" value="P:pectin catabolic process"/>
    <property type="evidence" value="ECO:0007669"/>
    <property type="project" value="UniProtKB-UniPathway"/>
</dbReference>
<keyword evidence="6" id="KW-0964">Secreted</keyword>
<keyword evidence="9 11" id="KW-0106">Calcium</keyword>
<reference evidence="16" key="1">
    <citation type="journal article" date="2020" name="Genome Biol.">
        <title>Gamete binning: chromosome-level and haplotype-resolved genome assembly enabled by high-throughput single-cell sequencing of gamete genomes.</title>
        <authorList>
            <person name="Campoy J.A."/>
            <person name="Sun H."/>
            <person name="Goel M."/>
            <person name="Jiao W.-B."/>
            <person name="Folz-Donahue K."/>
            <person name="Wang N."/>
            <person name="Rubio M."/>
            <person name="Liu C."/>
            <person name="Kukat C."/>
            <person name="Ruiz D."/>
            <person name="Huettel B."/>
            <person name="Schneeberger K."/>
        </authorList>
    </citation>
    <scope>NUCLEOTIDE SEQUENCE [LARGE SCALE GENOMIC DNA]</scope>
    <source>
        <strain evidence="16">cv. Rojo Pasion</strain>
    </source>
</reference>
<dbReference type="AlphaFoldDB" id="A0A6J5WG30"/>
<dbReference type="Pfam" id="PF00544">
    <property type="entry name" value="Pectate_lyase_4"/>
    <property type="match status" value="1"/>
</dbReference>